<evidence type="ECO:0000313" key="3">
    <source>
        <dbReference type="EMBL" id="GEU76401.1"/>
    </source>
</evidence>
<evidence type="ECO:0000259" key="2">
    <source>
        <dbReference type="Pfam" id="PF07727"/>
    </source>
</evidence>
<feature type="compositionally biased region" description="Acidic residues" evidence="1">
    <location>
        <begin position="270"/>
        <end position="295"/>
    </location>
</feature>
<dbReference type="InterPro" id="IPR013103">
    <property type="entry name" value="RVT_2"/>
</dbReference>
<feature type="domain" description="Reverse transcriptase Ty1/copia-type" evidence="2">
    <location>
        <begin position="90"/>
        <end position="172"/>
    </location>
</feature>
<accession>A0A6L2MQZ6</accession>
<proteinExistence type="predicted"/>
<comment type="caution">
    <text evidence="3">The sequence shown here is derived from an EMBL/GenBank/DDBJ whole genome shotgun (WGS) entry which is preliminary data.</text>
</comment>
<feature type="compositionally biased region" description="Polar residues" evidence="1">
    <location>
        <begin position="353"/>
        <end position="365"/>
    </location>
</feature>
<protein>
    <submittedName>
        <fullName evidence="3">Integrase, catalytic region, zinc finger, CCHC-type, peptidase aspartic, catalytic</fullName>
    </submittedName>
</protein>
<name>A0A6L2MQZ6_TANCI</name>
<dbReference type="PANTHER" id="PTHR11439:SF483">
    <property type="entry name" value="PEPTIDE SYNTHASE GLIP-LIKE, PUTATIVE (AFU_ORTHOLOGUE AFUA_3G12920)-RELATED"/>
    <property type="match status" value="1"/>
</dbReference>
<organism evidence="3">
    <name type="scientific">Tanacetum cinerariifolium</name>
    <name type="common">Dalmatian daisy</name>
    <name type="synonym">Chrysanthemum cinerariifolium</name>
    <dbReference type="NCBI Taxonomy" id="118510"/>
    <lineage>
        <taxon>Eukaryota</taxon>
        <taxon>Viridiplantae</taxon>
        <taxon>Streptophyta</taxon>
        <taxon>Embryophyta</taxon>
        <taxon>Tracheophyta</taxon>
        <taxon>Spermatophyta</taxon>
        <taxon>Magnoliopsida</taxon>
        <taxon>eudicotyledons</taxon>
        <taxon>Gunneridae</taxon>
        <taxon>Pentapetalae</taxon>
        <taxon>asterids</taxon>
        <taxon>campanulids</taxon>
        <taxon>Asterales</taxon>
        <taxon>Asteraceae</taxon>
        <taxon>Asteroideae</taxon>
        <taxon>Anthemideae</taxon>
        <taxon>Anthemidinae</taxon>
        <taxon>Tanacetum</taxon>
    </lineage>
</organism>
<reference evidence="3" key="1">
    <citation type="journal article" date="2019" name="Sci. Rep.">
        <title>Draft genome of Tanacetum cinerariifolium, the natural source of mosquito coil.</title>
        <authorList>
            <person name="Yamashiro T."/>
            <person name="Shiraishi A."/>
            <person name="Satake H."/>
            <person name="Nakayama K."/>
        </authorList>
    </citation>
    <scope>NUCLEOTIDE SEQUENCE</scope>
</reference>
<dbReference type="EMBL" id="BKCJ010007274">
    <property type="protein sequence ID" value="GEU76401.1"/>
    <property type="molecule type" value="Genomic_DNA"/>
</dbReference>
<dbReference type="AlphaFoldDB" id="A0A6L2MQZ6"/>
<feature type="region of interest" description="Disordered" evidence="1">
    <location>
        <begin position="32"/>
        <end position="55"/>
    </location>
</feature>
<dbReference type="Pfam" id="PF07727">
    <property type="entry name" value="RVT_2"/>
    <property type="match status" value="1"/>
</dbReference>
<feature type="compositionally biased region" description="Polar residues" evidence="1">
    <location>
        <begin position="32"/>
        <end position="41"/>
    </location>
</feature>
<gene>
    <name evidence="3" type="ORF">Tci_048379</name>
</gene>
<feature type="compositionally biased region" description="Low complexity" evidence="1">
    <location>
        <begin position="42"/>
        <end position="53"/>
    </location>
</feature>
<feature type="region of interest" description="Disordered" evidence="1">
    <location>
        <begin position="266"/>
        <end position="365"/>
    </location>
</feature>
<sequence length="365" mass="40749">MFDEYFTPPSIVVSTVPVVVAPRAVNLADSHVSTSIDQDAPSTNSTSQGSSSNVRQTNTLFEHLSRWTKDHPIANVIGDSARSTDEFGGVLKNKARLVAQGFRQKEGIDFEESFAPVARIEAICIFVANAAHKNMMIFQMDVKTTFLNGKLKEEVYVSQPEGFVDQENPSHITTKFKISMMGDSVDTPMVEKSKLGEDLQGKPIDATLYYGMTGSLMYLTSSRPTLIYAVCLCARYQAKPIEKHLNAVKGIFRCLKRTINMGLCDKESWGDSDEEDNDEDVFEDDADNNDDDSDDNYSHEDHDDDSDDERTKSNSEKMEEEDDDEVTKELYKDVNVNLGNKDADMTDADQGGADQQNAFQQSEFE</sequence>
<dbReference type="PANTHER" id="PTHR11439">
    <property type="entry name" value="GAG-POL-RELATED RETROTRANSPOSON"/>
    <property type="match status" value="1"/>
</dbReference>
<evidence type="ECO:0000256" key="1">
    <source>
        <dbReference type="SAM" id="MobiDB-lite"/>
    </source>
</evidence>